<evidence type="ECO:0000313" key="2">
    <source>
        <dbReference type="EMBL" id="EMA44546.1"/>
    </source>
</evidence>
<keyword evidence="1" id="KW-1133">Transmembrane helix</keyword>
<protein>
    <submittedName>
        <fullName evidence="2">Uncharacterized protein</fullName>
    </submittedName>
</protein>
<proteinExistence type="predicted"/>
<organism evidence="2 3">
    <name type="scientific">Halococcus morrhuae DSM 1307</name>
    <dbReference type="NCBI Taxonomy" id="931277"/>
    <lineage>
        <taxon>Archaea</taxon>
        <taxon>Methanobacteriati</taxon>
        <taxon>Methanobacteriota</taxon>
        <taxon>Stenosarchaea group</taxon>
        <taxon>Halobacteria</taxon>
        <taxon>Halobacteriales</taxon>
        <taxon>Halococcaceae</taxon>
        <taxon>Halococcus</taxon>
    </lineage>
</organism>
<evidence type="ECO:0000313" key="3">
    <source>
        <dbReference type="Proteomes" id="UP000011568"/>
    </source>
</evidence>
<evidence type="ECO:0000256" key="1">
    <source>
        <dbReference type="SAM" id="Phobius"/>
    </source>
</evidence>
<gene>
    <name evidence="2" type="ORF">C448_08359</name>
</gene>
<sequence>MDKATLRAMLTGFGGGMIGALISGLFIFWLGFYDSQPIWVTAVTLVGAAVGSAIGFGLTGNSKAT</sequence>
<feature type="transmembrane region" description="Helical" evidence="1">
    <location>
        <begin position="38"/>
        <end position="59"/>
    </location>
</feature>
<feature type="transmembrane region" description="Helical" evidence="1">
    <location>
        <begin position="12"/>
        <end position="32"/>
    </location>
</feature>
<name>M0MFR9_HALMO</name>
<dbReference type="EMBL" id="AOMC01000107">
    <property type="protein sequence ID" value="EMA44546.1"/>
    <property type="molecule type" value="Genomic_DNA"/>
</dbReference>
<dbReference type="STRING" id="931277.C448_08359"/>
<dbReference type="RefSeq" id="WP_004053787.1">
    <property type="nucleotide sequence ID" value="NZ_AOMC01000107.1"/>
</dbReference>
<keyword evidence="3" id="KW-1185">Reference proteome</keyword>
<keyword evidence="1" id="KW-0812">Transmembrane</keyword>
<dbReference type="PATRIC" id="fig|931277.6.peg.1637"/>
<dbReference type="Proteomes" id="UP000011568">
    <property type="component" value="Unassembled WGS sequence"/>
</dbReference>
<accession>M0MFR9</accession>
<keyword evidence="1" id="KW-0472">Membrane</keyword>
<dbReference type="AlphaFoldDB" id="M0MFR9"/>
<reference evidence="2 3" key="1">
    <citation type="journal article" date="2014" name="PLoS Genet.">
        <title>Phylogenetically driven sequencing of extremely halophilic archaea reveals strategies for static and dynamic osmo-response.</title>
        <authorList>
            <person name="Becker E.A."/>
            <person name="Seitzer P.M."/>
            <person name="Tritt A."/>
            <person name="Larsen D."/>
            <person name="Krusor M."/>
            <person name="Yao A.I."/>
            <person name="Wu D."/>
            <person name="Madern D."/>
            <person name="Eisen J.A."/>
            <person name="Darling A.E."/>
            <person name="Facciotti M.T."/>
        </authorList>
    </citation>
    <scope>NUCLEOTIDE SEQUENCE [LARGE SCALE GENOMIC DNA]</scope>
    <source>
        <strain evidence="2 3">DSM 1307</strain>
    </source>
</reference>
<comment type="caution">
    <text evidence="2">The sequence shown here is derived from an EMBL/GenBank/DDBJ whole genome shotgun (WGS) entry which is preliminary data.</text>
</comment>